<dbReference type="HOGENOM" id="CLU_2937561_0_0_9"/>
<dbReference type="RefSeq" id="WP_009524933.1">
    <property type="nucleotide sequence ID" value="NZ_JH414548.1"/>
</dbReference>
<evidence type="ECO:0000313" key="2">
    <source>
        <dbReference type="Proteomes" id="UP000006437"/>
    </source>
</evidence>
<name>G9X2U0_9FIRM</name>
<evidence type="ECO:0000313" key="1">
    <source>
        <dbReference type="EMBL" id="EHL11160.1"/>
    </source>
</evidence>
<dbReference type="Proteomes" id="UP000006437">
    <property type="component" value="Unassembled WGS sequence"/>
</dbReference>
<accession>G9X2U0</accession>
<comment type="caution">
    <text evidence="1">The sequence shown here is derived from an EMBL/GenBank/DDBJ whole genome shotgun (WGS) entry which is preliminary data.</text>
</comment>
<sequence>MNMQVKSKDIFVEITYTELKDLIIKANQRDILVELLKDDKEYQKIKNAFDGTANTKQKPK</sequence>
<organism evidence="1 2">
    <name type="scientific">Peptoanaerobacter stomatis</name>
    <dbReference type="NCBI Taxonomy" id="796937"/>
    <lineage>
        <taxon>Bacteria</taxon>
        <taxon>Bacillati</taxon>
        <taxon>Bacillota</taxon>
        <taxon>Clostridia</taxon>
        <taxon>Peptostreptococcales</taxon>
        <taxon>Filifactoraceae</taxon>
        <taxon>Peptoanaerobacter</taxon>
    </lineage>
</organism>
<dbReference type="EMBL" id="AFZE01000056">
    <property type="protein sequence ID" value="EHL11160.1"/>
    <property type="molecule type" value="Genomic_DNA"/>
</dbReference>
<dbReference type="AlphaFoldDB" id="G9X2U0"/>
<protein>
    <submittedName>
        <fullName evidence="1">Uncharacterized protein</fullName>
    </submittedName>
</protein>
<gene>
    <name evidence="1" type="ORF">HMPREF9629_00697</name>
</gene>
<dbReference type="BioCyc" id="EBAC796937-HMP:GMGH-699-MONOMER"/>
<reference evidence="1 2" key="1">
    <citation type="submission" date="2011-08" db="EMBL/GenBank/DDBJ databases">
        <title>The Genome Sequence of Eubacteriaceae bacterium ACC19a.</title>
        <authorList>
            <consortium name="The Broad Institute Genome Sequencing Platform"/>
            <person name="Earl A."/>
            <person name="Ward D."/>
            <person name="Feldgarden M."/>
            <person name="Gevers D."/>
            <person name="Sizova M."/>
            <person name="Hazen A."/>
            <person name="Epstein S."/>
            <person name="Young S.K."/>
            <person name="Zeng Q."/>
            <person name="Gargeya S."/>
            <person name="Fitzgerald M."/>
            <person name="Haas B."/>
            <person name="Abouelleil A."/>
            <person name="Alvarado L."/>
            <person name="Arachchi H.M."/>
            <person name="Berlin A."/>
            <person name="Brown A."/>
            <person name="Chapman S.B."/>
            <person name="Chen Z."/>
            <person name="Dunbar C."/>
            <person name="Freedman E."/>
            <person name="Gearin G."/>
            <person name="Gellesch M."/>
            <person name="Goldberg J."/>
            <person name="Griggs A."/>
            <person name="Gujja S."/>
            <person name="Heiman D."/>
            <person name="Howarth C."/>
            <person name="Larson L."/>
            <person name="Lui A."/>
            <person name="MacDonald P.J.P."/>
            <person name="Montmayeur A."/>
            <person name="Murphy C."/>
            <person name="Neiman D."/>
            <person name="Pearson M."/>
            <person name="Priest M."/>
            <person name="Roberts A."/>
            <person name="Saif S."/>
            <person name="Shea T."/>
            <person name="Shenoy N."/>
            <person name="Sisk P."/>
            <person name="Stolte C."/>
            <person name="Sykes S."/>
            <person name="Wortman J."/>
            <person name="Nusbaum C."/>
            <person name="Birren B."/>
        </authorList>
    </citation>
    <scope>NUCLEOTIDE SEQUENCE [LARGE SCALE GENOMIC DNA]</scope>
    <source>
        <strain evidence="1 2">ACC19a</strain>
    </source>
</reference>
<proteinExistence type="predicted"/>